<dbReference type="GO" id="GO:0008360">
    <property type="term" value="P:regulation of cell shape"/>
    <property type="evidence" value="ECO:0007669"/>
    <property type="project" value="UniProtKB-KW"/>
</dbReference>
<evidence type="ECO:0000256" key="7">
    <source>
        <dbReference type="ARBA" id="ARBA00022490"/>
    </source>
</evidence>
<dbReference type="InterPro" id="IPR011095">
    <property type="entry name" value="Dala_Dala_lig_C"/>
</dbReference>
<evidence type="ECO:0000313" key="28">
    <source>
        <dbReference type="EMBL" id="RPF56410.1"/>
    </source>
</evidence>
<keyword evidence="10 24" id="KW-0547">Nucleotide-binding</keyword>
<dbReference type="InterPro" id="IPR000291">
    <property type="entry name" value="D-Ala_lig_Van_CS"/>
</dbReference>
<evidence type="ECO:0000256" key="1">
    <source>
        <dbReference type="ARBA" id="ARBA00001936"/>
    </source>
</evidence>
<evidence type="ECO:0000256" key="3">
    <source>
        <dbReference type="ARBA" id="ARBA00004496"/>
    </source>
</evidence>
<dbReference type="Proteomes" id="UP000277108">
    <property type="component" value="Unassembled WGS sequence"/>
</dbReference>
<keyword evidence="16 22" id="KW-0961">Cell wall biogenesis/degradation</keyword>
<organism evidence="28 29">
    <name type="scientific">Abyssicoccus albus</name>
    <dbReference type="NCBI Taxonomy" id="1817405"/>
    <lineage>
        <taxon>Bacteria</taxon>
        <taxon>Bacillati</taxon>
        <taxon>Bacillota</taxon>
        <taxon>Bacilli</taxon>
        <taxon>Bacillales</taxon>
        <taxon>Abyssicoccaceae</taxon>
    </lineage>
</organism>
<evidence type="ECO:0000256" key="14">
    <source>
        <dbReference type="ARBA" id="ARBA00022984"/>
    </source>
</evidence>
<dbReference type="OrthoDB" id="9813261at2"/>
<feature type="binding site" evidence="24">
    <location>
        <begin position="302"/>
        <end position="303"/>
    </location>
    <ligand>
        <name>ATP</name>
        <dbReference type="ChEBI" id="CHEBI:30616"/>
    </ligand>
</feature>
<keyword evidence="13 22" id="KW-0133">Cell shape</keyword>
<dbReference type="FunFam" id="3.30.1490.20:FF:000007">
    <property type="entry name" value="D-alanine--D-alanine ligase"/>
    <property type="match status" value="1"/>
</dbReference>
<keyword evidence="7 22" id="KW-0963">Cytoplasm</keyword>
<evidence type="ECO:0000256" key="21">
    <source>
        <dbReference type="ARBA" id="ARBA00077154"/>
    </source>
</evidence>
<evidence type="ECO:0000256" key="19">
    <source>
        <dbReference type="ARBA" id="ARBA00068427"/>
    </source>
</evidence>
<feature type="binding site" evidence="25">
    <location>
        <position position="305"/>
    </location>
    <ligand>
        <name>Mg(2+)</name>
        <dbReference type="ChEBI" id="CHEBI:18420"/>
        <label>2</label>
    </ligand>
</feature>
<accession>A0A3N5BMM6</accession>
<comment type="subcellular location">
    <subcellularLocation>
        <location evidence="3 22">Cytoplasm</location>
    </subcellularLocation>
</comment>
<feature type="binding site" evidence="24">
    <location>
        <begin position="180"/>
        <end position="181"/>
    </location>
    <ligand>
        <name>ATP</name>
        <dbReference type="ChEBI" id="CHEBI:30616"/>
    </ligand>
</feature>
<evidence type="ECO:0000256" key="17">
    <source>
        <dbReference type="ARBA" id="ARBA00047614"/>
    </source>
</evidence>
<dbReference type="RefSeq" id="WP_123807807.1">
    <property type="nucleotide sequence ID" value="NZ_RKRK01000003.1"/>
</dbReference>
<evidence type="ECO:0000256" key="2">
    <source>
        <dbReference type="ARBA" id="ARBA00003921"/>
    </source>
</evidence>
<evidence type="ECO:0000256" key="9">
    <source>
        <dbReference type="ARBA" id="ARBA00022723"/>
    </source>
</evidence>
<dbReference type="GO" id="GO:0005524">
    <property type="term" value="F:ATP binding"/>
    <property type="evidence" value="ECO:0007669"/>
    <property type="project" value="UniProtKB-UniRule"/>
</dbReference>
<name>A0A3N5BMM6_9BACL</name>
<comment type="catalytic activity">
    <reaction evidence="17 22">
        <text>2 D-alanine + ATP = D-alanyl-D-alanine + ADP + phosphate + H(+)</text>
        <dbReference type="Rhea" id="RHEA:11224"/>
        <dbReference type="ChEBI" id="CHEBI:15378"/>
        <dbReference type="ChEBI" id="CHEBI:30616"/>
        <dbReference type="ChEBI" id="CHEBI:43474"/>
        <dbReference type="ChEBI" id="CHEBI:57416"/>
        <dbReference type="ChEBI" id="CHEBI:57822"/>
        <dbReference type="ChEBI" id="CHEBI:456216"/>
        <dbReference type="EC" id="6.3.2.4"/>
    </reaction>
</comment>
<dbReference type="PROSITE" id="PS50975">
    <property type="entry name" value="ATP_GRASP"/>
    <property type="match status" value="1"/>
</dbReference>
<dbReference type="PANTHER" id="PTHR23132">
    <property type="entry name" value="D-ALANINE--D-ALANINE LIGASE"/>
    <property type="match status" value="1"/>
</dbReference>
<dbReference type="NCBIfam" id="NF002526">
    <property type="entry name" value="PRK01966.1-2"/>
    <property type="match status" value="1"/>
</dbReference>
<dbReference type="EC" id="6.3.2.4" evidence="6 22"/>
<feature type="binding site" evidence="25">
    <location>
        <position position="303"/>
    </location>
    <ligand>
        <name>Mg(2+)</name>
        <dbReference type="ChEBI" id="CHEBI:18420"/>
        <label>1</label>
    </ligand>
</feature>
<proteinExistence type="inferred from homology"/>
<feature type="active site" evidence="23">
    <location>
        <position position="314"/>
    </location>
</feature>
<evidence type="ECO:0000256" key="11">
    <source>
        <dbReference type="ARBA" id="ARBA00022840"/>
    </source>
</evidence>
<dbReference type="InterPro" id="IPR011761">
    <property type="entry name" value="ATP-grasp"/>
</dbReference>
<evidence type="ECO:0000256" key="23">
    <source>
        <dbReference type="PIRSR" id="PIRSR039102-1"/>
    </source>
</evidence>
<dbReference type="FunFam" id="3.30.470.20:FF:000008">
    <property type="entry name" value="D-alanine--D-alanine ligase"/>
    <property type="match status" value="1"/>
</dbReference>
<gene>
    <name evidence="22" type="primary">ddl</name>
    <name evidence="28" type="ORF">EDD62_1046</name>
</gene>
<dbReference type="InterPro" id="IPR005905">
    <property type="entry name" value="D_ala_D_ala"/>
</dbReference>
<dbReference type="UniPathway" id="UPA00219"/>
<dbReference type="PROSITE" id="PS00843">
    <property type="entry name" value="DALA_DALA_LIGASE_1"/>
    <property type="match status" value="1"/>
</dbReference>
<evidence type="ECO:0000256" key="18">
    <source>
        <dbReference type="ARBA" id="ARBA00060592"/>
    </source>
</evidence>
<evidence type="ECO:0000256" key="13">
    <source>
        <dbReference type="ARBA" id="ARBA00022960"/>
    </source>
</evidence>
<keyword evidence="14 22" id="KW-0573">Peptidoglycan synthesis</keyword>
<dbReference type="PIRSF" id="PIRSF039102">
    <property type="entry name" value="Ddl/VanB"/>
    <property type="match status" value="1"/>
</dbReference>
<dbReference type="AlphaFoldDB" id="A0A3N5BMM6"/>
<keyword evidence="11 26" id="KW-0067">ATP-binding</keyword>
<dbReference type="GO" id="GO:0071555">
    <property type="term" value="P:cell wall organization"/>
    <property type="evidence" value="ECO:0007669"/>
    <property type="project" value="UniProtKB-KW"/>
</dbReference>
<keyword evidence="12 25" id="KW-0460">Magnesium</keyword>
<keyword evidence="15 25" id="KW-0464">Manganese</keyword>
<dbReference type="InterPro" id="IPR011127">
    <property type="entry name" value="Dala_Dala_lig_N"/>
</dbReference>
<evidence type="ECO:0000256" key="20">
    <source>
        <dbReference type="ARBA" id="ARBA00076288"/>
    </source>
</evidence>
<comment type="similarity">
    <text evidence="5 22">Belongs to the D-alanine--D-alanine ligase family.</text>
</comment>
<feature type="binding site" evidence="25">
    <location>
        <position position="290"/>
    </location>
    <ligand>
        <name>Mg(2+)</name>
        <dbReference type="ChEBI" id="CHEBI:18420"/>
        <label>1</label>
    </ligand>
</feature>
<dbReference type="SUPFAM" id="SSF56059">
    <property type="entry name" value="Glutathione synthetase ATP-binding domain-like"/>
    <property type="match status" value="1"/>
</dbReference>
<evidence type="ECO:0000256" key="16">
    <source>
        <dbReference type="ARBA" id="ARBA00023316"/>
    </source>
</evidence>
<comment type="pathway">
    <text evidence="4 22">Cell wall biogenesis; peptidoglycan biosynthesis.</text>
</comment>
<reference evidence="28 29" key="1">
    <citation type="submission" date="2018-11" db="EMBL/GenBank/DDBJ databases">
        <title>Genomic Encyclopedia of Type Strains, Phase IV (KMG-IV): sequencing the most valuable type-strain genomes for metagenomic binning, comparative biology and taxonomic classification.</title>
        <authorList>
            <person name="Goeker M."/>
        </authorList>
    </citation>
    <scope>NUCLEOTIDE SEQUENCE [LARGE SCALE GENOMIC DNA]</scope>
    <source>
        <strain evidence="28 29">DSM 29158</strain>
    </source>
</reference>
<evidence type="ECO:0000256" key="26">
    <source>
        <dbReference type="PROSITE-ProRule" id="PRU00409"/>
    </source>
</evidence>
<evidence type="ECO:0000256" key="15">
    <source>
        <dbReference type="ARBA" id="ARBA00023211"/>
    </source>
</evidence>
<feature type="active site" evidence="23">
    <location>
        <position position="15"/>
    </location>
</feature>
<evidence type="ECO:0000256" key="22">
    <source>
        <dbReference type="HAMAP-Rule" id="MF_00047"/>
    </source>
</evidence>
<dbReference type="GO" id="GO:0009252">
    <property type="term" value="P:peptidoglycan biosynthetic process"/>
    <property type="evidence" value="ECO:0007669"/>
    <property type="project" value="UniProtKB-UniRule"/>
</dbReference>
<evidence type="ECO:0000256" key="4">
    <source>
        <dbReference type="ARBA" id="ARBA00004752"/>
    </source>
</evidence>
<dbReference type="InterPro" id="IPR013815">
    <property type="entry name" value="ATP_grasp_subdomain_1"/>
</dbReference>
<feature type="binding site" evidence="24">
    <location>
        <begin position="210"/>
        <end position="217"/>
    </location>
    <ligand>
        <name>ATP</name>
        <dbReference type="ChEBI" id="CHEBI:30616"/>
    </ligand>
</feature>
<dbReference type="InterPro" id="IPR016185">
    <property type="entry name" value="PreATP-grasp_dom_sf"/>
</dbReference>
<dbReference type="GO" id="GO:0005829">
    <property type="term" value="C:cytosol"/>
    <property type="evidence" value="ECO:0007669"/>
    <property type="project" value="TreeGrafter"/>
</dbReference>
<dbReference type="GO" id="GO:0046872">
    <property type="term" value="F:metal ion binding"/>
    <property type="evidence" value="ECO:0007669"/>
    <property type="project" value="UniProtKB-KW"/>
</dbReference>
<dbReference type="Pfam" id="PF07478">
    <property type="entry name" value="Dala_Dala_lig_C"/>
    <property type="match status" value="1"/>
</dbReference>
<comment type="caution">
    <text evidence="28">The sequence shown here is derived from an EMBL/GenBank/DDBJ whole genome shotgun (WGS) entry which is preliminary data.</text>
</comment>
<dbReference type="HAMAP" id="MF_00047">
    <property type="entry name" value="Dala_Dala_lig"/>
    <property type="match status" value="1"/>
</dbReference>
<evidence type="ECO:0000256" key="10">
    <source>
        <dbReference type="ARBA" id="ARBA00022741"/>
    </source>
</evidence>
<dbReference type="SUPFAM" id="SSF52440">
    <property type="entry name" value="PreATP-grasp domain"/>
    <property type="match status" value="1"/>
</dbReference>
<comment type="cofactor">
    <cofactor evidence="25">
        <name>Mg(2+)</name>
        <dbReference type="ChEBI" id="CHEBI:18420"/>
    </cofactor>
    <cofactor evidence="25">
        <name>Mn(2+)</name>
        <dbReference type="ChEBI" id="CHEBI:29035"/>
    </cofactor>
    <text evidence="25">Binds 2 magnesium or manganese ions per subunit.</text>
</comment>
<feature type="binding site" evidence="24">
    <location>
        <begin position="172"/>
        <end position="174"/>
    </location>
    <ligand>
        <name>ATP</name>
        <dbReference type="ChEBI" id="CHEBI:30616"/>
    </ligand>
</feature>
<keyword evidence="9 25" id="KW-0479">Metal-binding</keyword>
<comment type="function">
    <text evidence="2 22">Cell wall formation.</text>
</comment>
<dbReference type="Gene3D" id="3.40.50.20">
    <property type="match status" value="1"/>
</dbReference>
<evidence type="ECO:0000256" key="5">
    <source>
        <dbReference type="ARBA" id="ARBA00010871"/>
    </source>
</evidence>
<dbReference type="Pfam" id="PF01820">
    <property type="entry name" value="Dala_Dala_lig_N"/>
    <property type="match status" value="1"/>
</dbReference>
<evidence type="ECO:0000256" key="6">
    <source>
        <dbReference type="ARBA" id="ARBA00012216"/>
    </source>
</evidence>
<dbReference type="Gene3D" id="3.30.1490.20">
    <property type="entry name" value="ATP-grasp fold, A domain"/>
    <property type="match status" value="1"/>
</dbReference>
<keyword evidence="29" id="KW-1185">Reference proteome</keyword>
<protein>
    <recommendedName>
        <fullName evidence="19 22">D-alanine--D-alanine ligase</fullName>
        <ecNumber evidence="6 22">6.3.2.4</ecNumber>
    </recommendedName>
    <alternativeName>
        <fullName evidence="21 22">D-Ala-D-Ala ligase</fullName>
    </alternativeName>
    <alternativeName>
        <fullName evidence="20 22">D-alanylalanine synthetase</fullName>
    </alternativeName>
</protein>
<keyword evidence="8 22" id="KW-0436">Ligase</keyword>
<evidence type="ECO:0000313" key="29">
    <source>
        <dbReference type="Proteomes" id="UP000277108"/>
    </source>
</evidence>
<feature type="domain" description="ATP-grasp" evidence="27">
    <location>
        <begin position="131"/>
        <end position="336"/>
    </location>
</feature>
<evidence type="ECO:0000256" key="25">
    <source>
        <dbReference type="PIRSR" id="PIRSR039102-3"/>
    </source>
</evidence>
<dbReference type="EMBL" id="RKRK01000003">
    <property type="protein sequence ID" value="RPF56410.1"/>
    <property type="molecule type" value="Genomic_DNA"/>
</dbReference>
<evidence type="ECO:0000259" key="27">
    <source>
        <dbReference type="PROSITE" id="PS50975"/>
    </source>
</evidence>
<dbReference type="GO" id="GO:0008716">
    <property type="term" value="F:D-alanine-D-alanine ligase activity"/>
    <property type="evidence" value="ECO:0007669"/>
    <property type="project" value="UniProtKB-UniRule"/>
</dbReference>
<feature type="binding site" evidence="24">
    <location>
        <position position="127"/>
    </location>
    <ligand>
        <name>ATP</name>
        <dbReference type="ChEBI" id="CHEBI:30616"/>
    </ligand>
</feature>
<sequence length="354" mass="39622">MKKTIVLIYGGKSAEHDISILTAQSVMNAIDKEKFDVHPLYIGADGEWFKGEQIKGQIDDTTLLRSSIPIHNMIQALREVDGKVVDIVFPLLHGPNGEDGTIQGLLDVANIPYVGNGVLSSSVGMDKLVAKQLFTQRGLKQLPYVGFLHSEWLEYEDSVLHSIDKKLHFPMFVKPANLGSSLGISKVESTEELIEGIRQAFKYDRKVVVEQGVTAREIEVGVIGNDELQTTEPGEVVKQVDFYDYEAKYQEGNASLQIPAHIDEEQKKVMRHMATQAFKAADCAGLVRADFFLTEDGSIYINEINTMPGFTKFSMFPLLWANMNLAYSELIETLINLGIERFEQRQSISFQKDS</sequence>
<dbReference type="PROSITE" id="PS00844">
    <property type="entry name" value="DALA_DALA_LIGASE_2"/>
    <property type="match status" value="1"/>
</dbReference>
<comment type="pathway">
    <text evidence="18">Glycan biosynthesis.</text>
</comment>
<dbReference type="NCBIfam" id="NF002528">
    <property type="entry name" value="PRK01966.1-4"/>
    <property type="match status" value="1"/>
</dbReference>
<dbReference type="NCBIfam" id="TIGR01205">
    <property type="entry name" value="D_ala_D_alaTIGR"/>
    <property type="match status" value="1"/>
</dbReference>
<feature type="binding site" evidence="25">
    <location>
        <position position="303"/>
    </location>
    <ligand>
        <name>Mg(2+)</name>
        <dbReference type="ChEBI" id="CHEBI:18420"/>
        <label>2</label>
    </ligand>
</feature>
<comment type="cofactor">
    <cofactor evidence="1">
        <name>Mn(2+)</name>
        <dbReference type="ChEBI" id="CHEBI:29035"/>
    </cofactor>
</comment>
<evidence type="ECO:0000256" key="12">
    <source>
        <dbReference type="ARBA" id="ARBA00022842"/>
    </source>
</evidence>
<evidence type="ECO:0000256" key="24">
    <source>
        <dbReference type="PIRSR" id="PIRSR039102-2"/>
    </source>
</evidence>
<feature type="active site" evidence="23">
    <location>
        <position position="180"/>
    </location>
</feature>
<evidence type="ECO:0000256" key="8">
    <source>
        <dbReference type="ARBA" id="ARBA00022598"/>
    </source>
</evidence>
<dbReference type="PANTHER" id="PTHR23132:SF25">
    <property type="entry name" value="D-ALANINE--D-ALANINE LIGASE A"/>
    <property type="match status" value="1"/>
</dbReference>
<dbReference type="Gene3D" id="3.30.470.20">
    <property type="entry name" value="ATP-grasp fold, B domain"/>
    <property type="match status" value="1"/>
</dbReference>